<dbReference type="GO" id="GO:0007601">
    <property type="term" value="P:visual perception"/>
    <property type="evidence" value="ECO:0007669"/>
    <property type="project" value="UniProtKB-KW"/>
</dbReference>
<dbReference type="Proteomes" id="UP001152798">
    <property type="component" value="Chromosome 1"/>
</dbReference>
<dbReference type="SUPFAM" id="SSF81296">
    <property type="entry name" value="E set domains"/>
    <property type="match status" value="2"/>
</dbReference>
<dbReference type="EMBL" id="OV725077">
    <property type="protein sequence ID" value="CAH1390785.1"/>
    <property type="molecule type" value="Genomic_DNA"/>
</dbReference>
<evidence type="ECO:0000256" key="7">
    <source>
        <dbReference type="ARBA" id="ARBA00080330"/>
    </source>
</evidence>
<name>A0A9P0E4M3_NEZVI</name>
<dbReference type="GO" id="GO:0016028">
    <property type="term" value="C:rhabdomere"/>
    <property type="evidence" value="ECO:0007669"/>
    <property type="project" value="UniProtKB-ARBA"/>
</dbReference>
<dbReference type="GO" id="GO:0007165">
    <property type="term" value="P:signal transduction"/>
    <property type="evidence" value="ECO:0007669"/>
    <property type="project" value="InterPro"/>
</dbReference>
<dbReference type="InterPro" id="IPR014752">
    <property type="entry name" value="Arrestin-like_C"/>
</dbReference>
<proteinExistence type="inferred from homology"/>
<keyword evidence="2" id="KW-0716">Sensory transduction</keyword>
<evidence type="ECO:0000256" key="1">
    <source>
        <dbReference type="ARBA" id="ARBA00005298"/>
    </source>
</evidence>
<dbReference type="InterPro" id="IPR000698">
    <property type="entry name" value="Arrestin"/>
</dbReference>
<dbReference type="InterPro" id="IPR017864">
    <property type="entry name" value="Arrestin_CS"/>
</dbReference>
<dbReference type="Pfam" id="PF02752">
    <property type="entry name" value="Arrestin_C"/>
    <property type="match status" value="1"/>
</dbReference>
<dbReference type="SMART" id="SM01017">
    <property type="entry name" value="Arrestin_C"/>
    <property type="match status" value="1"/>
</dbReference>
<dbReference type="GO" id="GO:0005737">
    <property type="term" value="C:cytoplasm"/>
    <property type="evidence" value="ECO:0007669"/>
    <property type="project" value="TreeGrafter"/>
</dbReference>
<dbReference type="PANTHER" id="PTHR11792">
    <property type="entry name" value="ARRESTIN"/>
    <property type="match status" value="1"/>
</dbReference>
<dbReference type="GO" id="GO:0016060">
    <property type="term" value="P:negative regulation of phospholipase C-activating phototransduction signaling pathway"/>
    <property type="evidence" value="ECO:0007669"/>
    <property type="project" value="UniProtKB-ARBA"/>
</dbReference>
<dbReference type="Gene3D" id="2.60.40.840">
    <property type="match status" value="1"/>
</dbReference>
<dbReference type="FunFam" id="2.60.40.640:FF:000022">
    <property type="entry name" value="Arrestin 1"/>
    <property type="match status" value="1"/>
</dbReference>
<dbReference type="AlphaFoldDB" id="A0A9P0E4M3"/>
<dbReference type="GO" id="GO:0045494">
    <property type="term" value="P:photoreceptor cell maintenance"/>
    <property type="evidence" value="ECO:0007669"/>
    <property type="project" value="UniProtKB-ARBA"/>
</dbReference>
<dbReference type="PROSITE" id="PS00295">
    <property type="entry name" value="ARRESTINS"/>
    <property type="match status" value="1"/>
</dbReference>
<dbReference type="Pfam" id="PF00339">
    <property type="entry name" value="Arrestin_N"/>
    <property type="match status" value="1"/>
</dbReference>
<dbReference type="GO" id="GO:0007608">
    <property type="term" value="P:sensory perception of smell"/>
    <property type="evidence" value="ECO:0007669"/>
    <property type="project" value="UniProtKB-ARBA"/>
</dbReference>
<accession>A0A9P0E4M3</accession>
<dbReference type="OrthoDB" id="298939at2759"/>
<feature type="domain" description="Arrestin C-terminal-like" evidence="8">
    <location>
        <begin position="222"/>
        <end position="380"/>
    </location>
</feature>
<dbReference type="PRINTS" id="PR00309">
    <property type="entry name" value="ARRESTIN"/>
</dbReference>
<protein>
    <recommendedName>
        <fullName evidence="4">Phosrestin-2</fullName>
    </recommendedName>
    <alternativeName>
        <fullName evidence="6">Arrestin-1</fullName>
    </alternativeName>
    <alternativeName>
        <fullName evidence="7">Arrestin-A</fullName>
    </alternativeName>
    <alternativeName>
        <fullName evidence="5">Phosrestin II</fullName>
    </alternativeName>
</protein>
<evidence type="ECO:0000256" key="4">
    <source>
        <dbReference type="ARBA" id="ARBA00074707"/>
    </source>
</evidence>
<dbReference type="GO" id="GO:0002031">
    <property type="term" value="P:G protein-coupled receptor internalization"/>
    <property type="evidence" value="ECO:0007669"/>
    <property type="project" value="TreeGrafter"/>
</dbReference>
<dbReference type="InterPro" id="IPR014756">
    <property type="entry name" value="Ig_E-set"/>
</dbReference>
<keyword evidence="10" id="KW-1185">Reference proteome</keyword>
<sequence length="407" mass="45339">MCISFKGRGVHIYNSDNYNTSLLDLNEASKMVANFKVFKKVSPNGKVTVYLGRRDIVDHVTAIEPIDGVVVADTSYLADRKLFGQVVCSFRYGREEDEVMGLSFQKDLYLCSVQIYPQLEKPDFNLTKLQERLLKKLGPNAFPFTFKLPPNAPASITIQPGQNETGEPCGLQYFLKMFVGEHETDRSHRRSTVSLGIRKVQYAPSKSGRQPCTVVRKDFMLSPGELELEVVLDKQVYHHGERIAANICVRNNSNKMVKKIKAMVQQGVDVMLFQNGQYRTTIASLETDEGCPIQPGSSMQKVVYLTPELATNKERRGIALDGQIKGEMANLASSTLFSCGDQKDIFGIVVSYAVKVKLYLGALSGELAAELPVIIMHPKPSKIPLLKADSQAEIETFRQDTIDVDAM</sequence>
<evidence type="ECO:0000256" key="6">
    <source>
        <dbReference type="ARBA" id="ARBA00080325"/>
    </source>
</evidence>
<dbReference type="InterPro" id="IPR011022">
    <property type="entry name" value="Arrestin_C-like"/>
</dbReference>
<comment type="similarity">
    <text evidence="1">Belongs to the arrestin family.</text>
</comment>
<dbReference type="InterPro" id="IPR011021">
    <property type="entry name" value="Arrestin-like_N"/>
</dbReference>
<gene>
    <name evidence="9" type="ORF">NEZAVI_LOCUS1922</name>
</gene>
<dbReference type="PANTHER" id="PTHR11792:SF16">
    <property type="entry name" value="PHOSRESTIN-2"/>
    <property type="match status" value="1"/>
</dbReference>
<dbReference type="InterPro" id="IPR014753">
    <property type="entry name" value="Arrestin_N"/>
</dbReference>
<dbReference type="Gene3D" id="2.60.40.640">
    <property type="match status" value="1"/>
</dbReference>
<evidence type="ECO:0000256" key="2">
    <source>
        <dbReference type="ARBA" id="ARBA00022606"/>
    </source>
</evidence>
<dbReference type="GO" id="GO:0001664">
    <property type="term" value="F:G protein-coupled receptor binding"/>
    <property type="evidence" value="ECO:0007669"/>
    <property type="project" value="TreeGrafter"/>
</dbReference>
<keyword evidence="3" id="KW-0844">Vision</keyword>
<dbReference type="FunFam" id="2.60.40.840:FF:000002">
    <property type="entry name" value="Arrestin 3"/>
    <property type="match status" value="1"/>
</dbReference>
<reference evidence="9" key="1">
    <citation type="submission" date="2022-01" db="EMBL/GenBank/DDBJ databases">
        <authorList>
            <person name="King R."/>
        </authorList>
    </citation>
    <scope>NUCLEOTIDE SEQUENCE</scope>
</reference>
<evidence type="ECO:0000256" key="5">
    <source>
        <dbReference type="ARBA" id="ARBA00077742"/>
    </source>
</evidence>
<evidence type="ECO:0000313" key="9">
    <source>
        <dbReference type="EMBL" id="CAH1390785.1"/>
    </source>
</evidence>
<organism evidence="9 10">
    <name type="scientific">Nezara viridula</name>
    <name type="common">Southern green stink bug</name>
    <name type="synonym">Cimex viridulus</name>
    <dbReference type="NCBI Taxonomy" id="85310"/>
    <lineage>
        <taxon>Eukaryota</taxon>
        <taxon>Metazoa</taxon>
        <taxon>Ecdysozoa</taxon>
        <taxon>Arthropoda</taxon>
        <taxon>Hexapoda</taxon>
        <taxon>Insecta</taxon>
        <taxon>Pterygota</taxon>
        <taxon>Neoptera</taxon>
        <taxon>Paraneoptera</taxon>
        <taxon>Hemiptera</taxon>
        <taxon>Heteroptera</taxon>
        <taxon>Panheteroptera</taxon>
        <taxon>Pentatomomorpha</taxon>
        <taxon>Pentatomoidea</taxon>
        <taxon>Pentatomidae</taxon>
        <taxon>Pentatominae</taxon>
        <taxon>Nezara</taxon>
    </lineage>
</organism>
<evidence type="ECO:0000256" key="3">
    <source>
        <dbReference type="ARBA" id="ARBA00023305"/>
    </source>
</evidence>
<evidence type="ECO:0000313" key="10">
    <source>
        <dbReference type="Proteomes" id="UP001152798"/>
    </source>
</evidence>
<evidence type="ECO:0000259" key="8">
    <source>
        <dbReference type="SMART" id="SM01017"/>
    </source>
</evidence>